<feature type="compositionally biased region" description="Basic and acidic residues" evidence="1">
    <location>
        <begin position="53"/>
        <end position="63"/>
    </location>
</feature>
<feature type="compositionally biased region" description="Basic and acidic residues" evidence="1">
    <location>
        <begin position="94"/>
        <end position="110"/>
    </location>
</feature>
<feature type="domain" description="WKF" evidence="2">
    <location>
        <begin position="153"/>
        <end position="215"/>
    </location>
</feature>
<sequence>MSNFDQGRTNEKTQKRVPKWKKLLSLKNSSVTVPLEYSSKTEENEKIKRKKNASHDDSFEIEKKRKKHKNKDKVTKEERKKEKKDIHRKKKQKVNYEKITDEKDSDRNESENLSIQLPLENNKTNDLNSVLAIEQTKLKIPEEFTQTVKAGLKYLINWRYCKEQWKFQKIRQIWLLKNAYSEDLLSEDFFELFLDYIAELLGQSRDRTLEMAQDMINRLESEQKDDETTDQKDDNEKRKEQIKLNRAKAVVRVLS</sequence>
<feature type="region of interest" description="Disordered" evidence="1">
    <location>
        <begin position="218"/>
        <end position="239"/>
    </location>
</feature>
<feature type="compositionally biased region" description="Basic and acidic residues" evidence="1">
    <location>
        <begin position="72"/>
        <end position="85"/>
    </location>
</feature>
<dbReference type="InterPro" id="IPR019327">
    <property type="entry name" value="WKF"/>
</dbReference>
<dbReference type="Pfam" id="PF10180">
    <property type="entry name" value="WKF"/>
    <property type="match status" value="1"/>
</dbReference>
<gene>
    <name evidence="3" type="ORF">RirG_075170</name>
</gene>
<reference evidence="3 4" key="1">
    <citation type="submission" date="2014-02" db="EMBL/GenBank/DDBJ databases">
        <title>Single nucleus genome sequencing reveals high similarity among nuclei of an endomycorrhizal fungus.</title>
        <authorList>
            <person name="Lin K."/>
            <person name="Geurts R."/>
            <person name="Zhang Z."/>
            <person name="Limpens E."/>
            <person name="Saunders D.G."/>
            <person name="Mu D."/>
            <person name="Pang E."/>
            <person name="Cao H."/>
            <person name="Cha H."/>
            <person name="Lin T."/>
            <person name="Zhou Q."/>
            <person name="Shang Y."/>
            <person name="Li Y."/>
            <person name="Ivanov S."/>
            <person name="Sharma T."/>
            <person name="Velzen R.V."/>
            <person name="Ruijter N.D."/>
            <person name="Aanen D.K."/>
            <person name="Win J."/>
            <person name="Kamoun S."/>
            <person name="Bisseling T."/>
            <person name="Huang S."/>
        </authorList>
    </citation>
    <scope>NUCLEOTIDE SEQUENCE [LARGE SCALE GENOMIC DNA]</scope>
    <source>
        <strain evidence="4">DAOM197198w</strain>
    </source>
</reference>
<dbReference type="PANTHER" id="PTHR22306:SF2">
    <property type="entry name" value="CHROMOSOME 7 OPEN READING FRAME 50"/>
    <property type="match status" value="1"/>
</dbReference>
<feature type="compositionally biased region" description="Basic and acidic residues" evidence="1">
    <location>
        <begin position="229"/>
        <end position="239"/>
    </location>
</feature>
<dbReference type="OrthoDB" id="10261563at2759"/>
<evidence type="ECO:0000259" key="2">
    <source>
        <dbReference type="Pfam" id="PF10180"/>
    </source>
</evidence>
<dbReference type="STRING" id="1432141.A0A015JWT8"/>
<evidence type="ECO:0000256" key="1">
    <source>
        <dbReference type="SAM" id="MobiDB-lite"/>
    </source>
</evidence>
<evidence type="ECO:0000313" key="3">
    <source>
        <dbReference type="EMBL" id="EXX71800.1"/>
    </source>
</evidence>
<feature type="region of interest" description="Disordered" evidence="1">
    <location>
        <begin position="31"/>
        <end position="114"/>
    </location>
</feature>
<proteinExistence type="predicted"/>
<dbReference type="PANTHER" id="PTHR22306">
    <property type="entry name" value="CHROMOSOME 7 OPEN READING FRAME 50"/>
    <property type="match status" value="1"/>
</dbReference>
<accession>A0A015JWT8</accession>
<dbReference type="Proteomes" id="UP000022910">
    <property type="component" value="Unassembled WGS sequence"/>
</dbReference>
<name>A0A015JWT8_RHIIW</name>
<keyword evidence="4" id="KW-1185">Reference proteome</keyword>
<dbReference type="AlphaFoldDB" id="A0A015JWT8"/>
<comment type="caution">
    <text evidence="3">The sequence shown here is derived from an EMBL/GenBank/DDBJ whole genome shotgun (WGS) entry which is preliminary data.</text>
</comment>
<evidence type="ECO:0000313" key="4">
    <source>
        <dbReference type="Proteomes" id="UP000022910"/>
    </source>
</evidence>
<feature type="region of interest" description="Disordered" evidence="1">
    <location>
        <begin position="1"/>
        <end position="20"/>
    </location>
</feature>
<dbReference type="EMBL" id="JEMT01015914">
    <property type="protein sequence ID" value="EXX71800.1"/>
    <property type="molecule type" value="Genomic_DNA"/>
</dbReference>
<organism evidence="3 4">
    <name type="scientific">Rhizophagus irregularis (strain DAOM 197198w)</name>
    <name type="common">Glomus intraradices</name>
    <dbReference type="NCBI Taxonomy" id="1432141"/>
    <lineage>
        <taxon>Eukaryota</taxon>
        <taxon>Fungi</taxon>
        <taxon>Fungi incertae sedis</taxon>
        <taxon>Mucoromycota</taxon>
        <taxon>Glomeromycotina</taxon>
        <taxon>Glomeromycetes</taxon>
        <taxon>Glomerales</taxon>
        <taxon>Glomeraceae</taxon>
        <taxon>Rhizophagus</taxon>
    </lineage>
</organism>
<dbReference type="OMA" id="THVQDER"/>
<protein>
    <recommendedName>
        <fullName evidence="2">WKF domain-containing protein</fullName>
    </recommendedName>
</protein>